<dbReference type="EMBL" id="ARYN01000014">
    <property type="protein sequence ID" value="ORL44603.1"/>
    <property type="molecule type" value="Genomic_DNA"/>
</dbReference>
<accession>A0A1Y1T289</accession>
<keyword evidence="2" id="KW-1185">Reference proteome</keyword>
<evidence type="ECO:0000313" key="2">
    <source>
        <dbReference type="Proteomes" id="UP000192746"/>
    </source>
</evidence>
<gene>
    <name evidence="1" type="ORF">IIF7_15228</name>
</gene>
<evidence type="ECO:0000313" key="1">
    <source>
        <dbReference type="EMBL" id="ORL44603.1"/>
    </source>
</evidence>
<protein>
    <recommendedName>
        <fullName evidence="3">Cell division protein</fullName>
    </recommendedName>
</protein>
<dbReference type="AlphaFoldDB" id="A0A1Y1T289"/>
<dbReference type="CDD" id="cd07820">
    <property type="entry name" value="SRPBCC_3"/>
    <property type="match status" value="1"/>
</dbReference>
<dbReference type="Gene3D" id="3.30.530.20">
    <property type="match status" value="1"/>
</dbReference>
<evidence type="ECO:0008006" key="3">
    <source>
        <dbReference type="Google" id="ProtNLM"/>
    </source>
</evidence>
<dbReference type="InterPro" id="IPR023393">
    <property type="entry name" value="START-like_dom_sf"/>
</dbReference>
<sequence>MPKIKITTEINAKIELVFDLSRSIELHLISTENTKEKAIAGKTKGLIELGEQVTWQATHLGLRQKFTSKIIEFQPPFLFVDQMQKGIFKSFRLEHHFKVISEEKTLVIDILVYEAPLSFLGKLADFLFLKRYLKDFLTARNKIIKTYAENGKGTAFLKQY</sequence>
<dbReference type="SUPFAM" id="SSF55961">
    <property type="entry name" value="Bet v1-like"/>
    <property type="match status" value="1"/>
</dbReference>
<name>A0A1Y1T289_9FLAO</name>
<reference evidence="1 2" key="1">
    <citation type="submission" date="2013-04" db="EMBL/GenBank/DDBJ databases">
        <title>Zunongwangia sp. 22II14-10F7 Genome Sequencing.</title>
        <authorList>
            <person name="Lai Q."/>
            <person name="Shao Z."/>
        </authorList>
    </citation>
    <scope>NUCLEOTIDE SEQUENCE [LARGE SCALE GENOMIC DNA]</scope>
    <source>
        <strain evidence="1 2">22II14-10F7</strain>
    </source>
</reference>
<dbReference type="STRING" id="1185767.IIF7_15228"/>
<organism evidence="1 2">
    <name type="scientific">Zunongwangia atlantica 22II14-10F7</name>
    <dbReference type="NCBI Taxonomy" id="1185767"/>
    <lineage>
        <taxon>Bacteria</taxon>
        <taxon>Pseudomonadati</taxon>
        <taxon>Bacteroidota</taxon>
        <taxon>Flavobacteriia</taxon>
        <taxon>Flavobacteriales</taxon>
        <taxon>Flavobacteriaceae</taxon>
        <taxon>Zunongwangia</taxon>
    </lineage>
</organism>
<dbReference type="OrthoDB" id="9801773at2"/>
<dbReference type="Proteomes" id="UP000192746">
    <property type="component" value="Unassembled WGS sequence"/>
</dbReference>
<comment type="caution">
    <text evidence="1">The sequence shown here is derived from an EMBL/GenBank/DDBJ whole genome shotgun (WGS) entry which is preliminary data.</text>
</comment>
<dbReference type="RefSeq" id="WP_084842560.1">
    <property type="nucleotide sequence ID" value="NZ_ARYN01000014.1"/>
</dbReference>
<proteinExistence type="predicted"/>